<protein>
    <recommendedName>
        <fullName evidence="3">C6 zinc finger protein</fullName>
    </recommendedName>
</protein>
<keyword evidence="2" id="KW-1185">Reference proteome</keyword>
<dbReference type="AlphaFoldDB" id="A0A084G2V3"/>
<dbReference type="GO" id="GO:0001228">
    <property type="term" value="F:DNA-binding transcription activator activity, RNA polymerase II-specific"/>
    <property type="evidence" value="ECO:0007669"/>
    <property type="project" value="TreeGrafter"/>
</dbReference>
<name>A0A084G2V3_PSEDA</name>
<sequence length="322" mass="36267">MHTPSSAGPAGAEPPLNLLDLELLHNFTTATYTTLSSDCTIRELWKTDIIRHAARHDYVMRSILAVSALHLSQYRPEKKNDYIAHAYLQHQAATHTAVSLMKQMDGTEKCEALWIFSILTMYFALGCPRTSNTSLLIGESAFPDWIFLLSGVRKLLYRLQSSSYSGMLSPILALGAKRWEISHDPKFTESKVLDSLGDLMSSTVPDESLRGIYSEAICELRGQLNLALSSSFQSLDIMDAFVWQFTVAETFMPLLQVPTQEAVAIFAYFCVVLNKLEGNMWLRGWSSFLMSRAWEILDANHRGWIRWPIEEIGWIAPSGHGN</sequence>
<reference evidence="1 2" key="1">
    <citation type="journal article" date="2014" name="Genome Announc.">
        <title>Draft genome sequence of the pathogenic fungus Scedosporium apiospermum.</title>
        <authorList>
            <person name="Vandeputte P."/>
            <person name="Ghamrawi S."/>
            <person name="Rechenmann M."/>
            <person name="Iltis A."/>
            <person name="Giraud S."/>
            <person name="Fleury M."/>
            <person name="Thornton C."/>
            <person name="Delhaes L."/>
            <person name="Meyer W."/>
            <person name="Papon N."/>
            <person name="Bouchara J.P."/>
        </authorList>
    </citation>
    <scope>NUCLEOTIDE SEQUENCE [LARGE SCALE GENOMIC DNA]</scope>
    <source>
        <strain evidence="1 2">IHEM 14462</strain>
    </source>
</reference>
<evidence type="ECO:0008006" key="3">
    <source>
        <dbReference type="Google" id="ProtNLM"/>
    </source>
</evidence>
<dbReference type="PANTHER" id="PTHR47784">
    <property type="entry name" value="STEROL UPTAKE CONTROL PROTEIN 2"/>
    <property type="match status" value="1"/>
</dbReference>
<dbReference type="OMA" id="LWRIEVP"/>
<dbReference type="GeneID" id="27726059"/>
<gene>
    <name evidence="1" type="ORF">SAPIO_CDS6987</name>
</gene>
<dbReference type="HOGENOM" id="CLU_024934_0_2_1"/>
<dbReference type="VEuPathDB" id="FungiDB:SAPIO_CDS6987"/>
<dbReference type="OrthoDB" id="416217at2759"/>
<dbReference type="RefSeq" id="XP_016641464.1">
    <property type="nucleotide sequence ID" value="XM_016788940.1"/>
</dbReference>
<dbReference type="KEGG" id="sapo:SAPIO_CDS6987"/>
<dbReference type="InterPro" id="IPR053157">
    <property type="entry name" value="Sterol_Uptake_Regulator"/>
</dbReference>
<comment type="caution">
    <text evidence="1">The sequence shown here is derived from an EMBL/GenBank/DDBJ whole genome shotgun (WGS) entry which is preliminary data.</text>
</comment>
<proteinExistence type="predicted"/>
<evidence type="ECO:0000313" key="1">
    <source>
        <dbReference type="EMBL" id="KEZ41665.1"/>
    </source>
</evidence>
<organism evidence="1 2">
    <name type="scientific">Pseudallescheria apiosperma</name>
    <name type="common">Scedosporium apiospermum</name>
    <dbReference type="NCBI Taxonomy" id="563466"/>
    <lineage>
        <taxon>Eukaryota</taxon>
        <taxon>Fungi</taxon>
        <taxon>Dikarya</taxon>
        <taxon>Ascomycota</taxon>
        <taxon>Pezizomycotina</taxon>
        <taxon>Sordariomycetes</taxon>
        <taxon>Hypocreomycetidae</taxon>
        <taxon>Microascales</taxon>
        <taxon>Microascaceae</taxon>
        <taxon>Scedosporium</taxon>
    </lineage>
</organism>
<dbReference type="EMBL" id="JOWA01000109">
    <property type="protein sequence ID" value="KEZ41665.1"/>
    <property type="molecule type" value="Genomic_DNA"/>
</dbReference>
<dbReference type="Proteomes" id="UP000028545">
    <property type="component" value="Unassembled WGS sequence"/>
</dbReference>
<accession>A0A084G2V3</accession>
<dbReference type="PANTHER" id="PTHR47784:SF5">
    <property type="entry name" value="STEROL UPTAKE CONTROL PROTEIN 2"/>
    <property type="match status" value="1"/>
</dbReference>
<evidence type="ECO:0000313" key="2">
    <source>
        <dbReference type="Proteomes" id="UP000028545"/>
    </source>
</evidence>